<evidence type="ECO:0000256" key="2">
    <source>
        <dbReference type="ARBA" id="ARBA00023315"/>
    </source>
</evidence>
<dbReference type="Pfam" id="PF03421">
    <property type="entry name" value="Acetyltransf_14"/>
    <property type="match status" value="1"/>
</dbReference>
<protein>
    <recommendedName>
        <fullName evidence="8">Dot/Icm T4SS effector</fullName>
    </recommendedName>
</protein>
<dbReference type="OrthoDB" id="5654434at2"/>
<dbReference type="AlphaFoldDB" id="A0A0W0YW90"/>
<accession>A0A0W0YW90</accession>
<dbReference type="EMBL" id="LNYX01000034">
    <property type="protein sequence ID" value="KTD61162.1"/>
    <property type="molecule type" value="Genomic_DNA"/>
</dbReference>
<keyword evidence="7" id="KW-1185">Reference proteome</keyword>
<dbReference type="PATRIC" id="fig|452.5.peg.3079"/>
<comment type="similarity">
    <text evidence="3">Belongs to the acetyltransferase YopJ family.</text>
</comment>
<keyword evidence="1" id="KW-0808">Transferase</keyword>
<dbReference type="RefSeq" id="WP_058484694.1">
    <property type="nucleotide sequence ID" value="NZ_CAAAII010000012.1"/>
</dbReference>
<evidence type="ECO:0000313" key="7">
    <source>
        <dbReference type="Proteomes" id="UP000054877"/>
    </source>
</evidence>
<dbReference type="GO" id="GO:0016746">
    <property type="term" value="F:acyltransferase activity"/>
    <property type="evidence" value="ECO:0007669"/>
    <property type="project" value="UniProtKB-KW"/>
</dbReference>
<evidence type="ECO:0000256" key="4">
    <source>
        <dbReference type="ARBA" id="ARBA00048364"/>
    </source>
</evidence>
<gene>
    <name evidence="6" type="ORF">Lspi_2782</name>
</gene>
<name>A0A0W0YW90_LEGSP</name>
<dbReference type="Proteomes" id="UP000054877">
    <property type="component" value="Unassembled WGS sequence"/>
</dbReference>
<evidence type="ECO:0000256" key="3">
    <source>
        <dbReference type="ARBA" id="ARBA00023785"/>
    </source>
</evidence>
<organism evidence="6 7">
    <name type="scientific">Legionella spiritensis</name>
    <dbReference type="NCBI Taxonomy" id="452"/>
    <lineage>
        <taxon>Bacteria</taxon>
        <taxon>Pseudomonadati</taxon>
        <taxon>Pseudomonadota</taxon>
        <taxon>Gammaproteobacteria</taxon>
        <taxon>Legionellales</taxon>
        <taxon>Legionellaceae</taxon>
        <taxon>Legionella</taxon>
    </lineage>
</organism>
<comment type="caution">
    <text evidence="6">The sequence shown here is derived from an EMBL/GenBank/DDBJ whole genome shotgun (WGS) entry which is preliminary data.</text>
</comment>
<keyword evidence="2" id="KW-0012">Acyltransferase</keyword>
<sequence length="445" mass="50648">MQQRLFDKLSTASAEAFRNDLFDVLDKYIDDHEDDDIADFDFLQTIHIDLAKDKLSLAEIFEKIELHITTKGYDQVNECFQELSDVKSNPKYQTVFSDDHKKNSQPVIHEPTKIKLRGQIGNFDDPKVYRDDMVRLMMHDFSQKIPYNGRLIDADPFTMLPLNEEELQMDSEEQRRIAHSRRENALLFAEIDRVIAEDTSGHNRIQILVRSGPHYTTLDIDKKNRSCFIVDAVDDSSQYRLHQIPDFSKLVDKVFYVKSPMIPSGKSDETMKGALQKDSSSCSVFALDHSFQVALNPEVHQWLESNAVPGSEQSTTLYHVTWNQLPPDMVKNAQSTTVIRHYMDSNPNVATQVMALTGDNKSGHGLVDTKETFKSVIHGYCDQYSEGALLEMMKVTTSVPETSMKHSSDDVGTKGNTTQTFKEKLKDVVVDEKKAPDNLPFNLGN</sequence>
<evidence type="ECO:0000256" key="1">
    <source>
        <dbReference type="ARBA" id="ARBA00022679"/>
    </source>
</evidence>
<evidence type="ECO:0000256" key="5">
    <source>
        <dbReference type="ARBA" id="ARBA00048662"/>
    </source>
</evidence>
<reference evidence="6 7" key="1">
    <citation type="submission" date="2015-11" db="EMBL/GenBank/DDBJ databases">
        <title>Genomic analysis of 38 Legionella species identifies large and diverse effector repertoires.</title>
        <authorList>
            <person name="Burstein D."/>
            <person name="Amaro F."/>
            <person name="Zusman T."/>
            <person name="Lifshitz Z."/>
            <person name="Cohen O."/>
            <person name="Gilbert J.A."/>
            <person name="Pupko T."/>
            <person name="Shuman H.A."/>
            <person name="Segal G."/>
        </authorList>
    </citation>
    <scope>NUCLEOTIDE SEQUENCE [LARGE SCALE GENOMIC DNA]</scope>
    <source>
        <strain evidence="6 7">Mt.St.Helens-9</strain>
    </source>
</reference>
<proteinExistence type="inferred from homology"/>
<evidence type="ECO:0000313" key="6">
    <source>
        <dbReference type="EMBL" id="KTD61162.1"/>
    </source>
</evidence>
<comment type="catalytic activity">
    <reaction evidence="5">
        <text>L-seryl-[protein] + acetyl-CoA = O-acetyl-L-seryl-[protein] + CoA</text>
        <dbReference type="Rhea" id="RHEA:59392"/>
        <dbReference type="Rhea" id="RHEA-COMP:9863"/>
        <dbReference type="Rhea" id="RHEA-COMP:15352"/>
        <dbReference type="ChEBI" id="CHEBI:29999"/>
        <dbReference type="ChEBI" id="CHEBI:57287"/>
        <dbReference type="ChEBI" id="CHEBI:57288"/>
        <dbReference type="ChEBI" id="CHEBI:141128"/>
    </reaction>
    <physiologicalReaction direction="left-to-right" evidence="5">
        <dbReference type="Rhea" id="RHEA:59393"/>
    </physiologicalReaction>
</comment>
<comment type="catalytic activity">
    <reaction evidence="4">
        <text>L-threonyl-[protein] + acetyl-CoA = O-acetyl-L-threonyl-[protein] + CoA</text>
        <dbReference type="Rhea" id="RHEA:65340"/>
        <dbReference type="Rhea" id="RHEA-COMP:11060"/>
        <dbReference type="Rhea" id="RHEA-COMP:16780"/>
        <dbReference type="ChEBI" id="CHEBI:30013"/>
        <dbReference type="ChEBI" id="CHEBI:57287"/>
        <dbReference type="ChEBI" id="CHEBI:57288"/>
        <dbReference type="ChEBI" id="CHEBI:141025"/>
    </reaction>
    <physiologicalReaction direction="left-to-right" evidence="4">
        <dbReference type="Rhea" id="RHEA:65341"/>
    </physiologicalReaction>
</comment>
<evidence type="ECO:0008006" key="8">
    <source>
        <dbReference type="Google" id="ProtNLM"/>
    </source>
</evidence>
<dbReference type="InterPro" id="IPR005083">
    <property type="entry name" value="YopJ-like"/>
</dbReference>
<dbReference type="STRING" id="452.Lspi_2782"/>